<dbReference type="PANTHER" id="PTHR28627">
    <property type="entry name" value="CYTOCHROME C OXIDASE ASSEMBLY FACTOR 5"/>
    <property type="match status" value="1"/>
</dbReference>
<dbReference type="Pfam" id="PF10203">
    <property type="entry name" value="Pet191_N"/>
    <property type="match status" value="1"/>
</dbReference>
<dbReference type="Proteomes" id="UP001212152">
    <property type="component" value="Unassembled WGS sequence"/>
</dbReference>
<evidence type="ECO:0000256" key="1">
    <source>
        <dbReference type="ARBA" id="ARBA00007785"/>
    </source>
</evidence>
<dbReference type="GO" id="GO:0033617">
    <property type="term" value="P:mitochondrial respiratory chain complex IV assembly"/>
    <property type="evidence" value="ECO:0007669"/>
    <property type="project" value="TreeGrafter"/>
</dbReference>
<organism evidence="4 5">
    <name type="scientific">Geranomyces variabilis</name>
    <dbReference type="NCBI Taxonomy" id="109894"/>
    <lineage>
        <taxon>Eukaryota</taxon>
        <taxon>Fungi</taxon>
        <taxon>Fungi incertae sedis</taxon>
        <taxon>Chytridiomycota</taxon>
        <taxon>Chytridiomycota incertae sedis</taxon>
        <taxon>Chytridiomycetes</taxon>
        <taxon>Spizellomycetales</taxon>
        <taxon>Powellomycetaceae</taxon>
        <taxon>Geranomyces</taxon>
    </lineage>
</organism>
<feature type="region of interest" description="Disordered" evidence="3">
    <location>
        <begin position="64"/>
        <end position="86"/>
    </location>
</feature>
<comment type="caution">
    <text evidence="4">The sequence shown here is derived from an EMBL/GenBank/DDBJ whole genome shotgun (WGS) entry which is preliminary data.</text>
</comment>
<dbReference type="AlphaFoldDB" id="A0AAD5XMZ9"/>
<evidence type="ECO:0000313" key="5">
    <source>
        <dbReference type="Proteomes" id="UP001212152"/>
    </source>
</evidence>
<keyword evidence="2" id="KW-1015">Disulfide bond</keyword>
<keyword evidence="4" id="KW-0418">Kinase</keyword>
<keyword evidence="5" id="KW-1185">Reference proteome</keyword>
<name>A0AAD5XMZ9_9FUNG</name>
<comment type="similarity">
    <text evidence="1">Belongs to the PET191 family.</text>
</comment>
<dbReference type="InterPro" id="IPR018793">
    <property type="entry name" value="Cyt_c_oxidase_assmbl_Pet191"/>
</dbReference>
<proteinExistence type="inferred from homology"/>
<evidence type="ECO:0000256" key="2">
    <source>
        <dbReference type="ARBA" id="ARBA00023157"/>
    </source>
</evidence>
<keyword evidence="4" id="KW-0808">Transferase</keyword>
<gene>
    <name evidence="4" type="primary">COA5</name>
    <name evidence="4" type="ORF">HDU87_002962</name>
</gene>
<dbReference type="PANTHER" id="PTHR28627:SF1">
    <property type="entry name" value="CYTOCHROME C OXIDASE ASSEMBLY FACTOR 5"/>
    <property type="match status" value="1"/>
</dbReference>
<protein>
    <submittedName>
        <fullName evidence="4">Dephospho-CoA kinase (Dephosphocoenzyme A kinase) (COAE)</fullName>
    </submittedName>
</protein>
<evidence type="ECO:0000313" key="4">
    <source>
        <dbReference type="EMBL" id="KAJ3179353.1"/>
    </source>
</evidence>
<reference evidence="4" key="1">
    <citation type="submission" date="2020-05" db="EMBL/GenBank/DDBJ databases">
        <title>Phylogenomic resolution of chytrid fungi.</title>
        <authorList>
            <person name="Stajich J.E."/>
            <person name="Amses K."/>
            <person name="Simmons R."/>
            <person name="Seto K."/>
            <person name="Myers J."/>
            <person name="Bonds A."/>
            <person name="Quandt C.A."/>
            <person name="Barry K."/>
            <person name="Liu P."/>
            <person name="Grigoriev I."/>
            <person name="Longcore J.E."/>
            <person name="James T.Y."/>
        </authorList>
    </citation>
    <scope>NUCLEOTIDE SEQUENCE</scope>
    <source>
        <strain evidence="4">JEL0379</strain>
    </source>
</reference>
<evidence type="ECO:0000256" key="3">
    <source>
        <dbReference type="SAM" id="MobiDB-lite"/>
    </source>
</evidence>
<sequence length="86" mass="9740">MPTCDHFYKSLLNCLLKSPCVVQHGHTPRECLSPEYDADEQVSQACRLAQRAYVECKLDIMNPRKRFRGPYGGKPPPSGDDDDVDE</sequence>
<dbReference type="GO" id="GO:0016301">
    <property type="term" value="F:kinase activity"/>
    <property type="evidence" value="ECO:0007669"/>
    <property type="project" value="UniProtKB-KW"/>
</dbReference>
<dbReference type="GO" id="GO:0005739">
    <property type="term" value="C:mitochondrion"/>
    <property type="evidence" value="ECO:0007669"/>
    <property type="project" value="TreeGrafter"/>
</dbReference>
<dbReference type="EMBL" id="JADGJQ010000021">
    <property type="protein sequence ID" value="KAJ3179353.1"/>
    <property type="molecule type" value="Genomic_DNA"/>
</dbReference>
<accession>A0AAD5XMZ9</accession>